<dbReference type="PRINTS" id="PR00139">
    <property type="entry name" value="ASNGLNASE"/>
</dbReference>
<dbReference type="InterPro" id="IPR036152">
    <property type="entry name" value="Asp/glu_Ase-like_sf"/>
</dbReference>
<proteinExistence type="predicted"/>
<dbReference type="RefSeq" id="WP_343996463.1">
    <property type="nucleotide sequence ID" value="NZ_BAAALG010000014.1"/>
</dbReference>
<dbReference type="InterPro" id="IPR040919">
    <property type="entry name" value="Asparaginase_C"/>
</dbReference>
<dbReference type="PANTHER" id="PTHR11707:SF28">
    <property type="entry name" value="60 KDA LYSOPHOSPHOLIPASE"/>
    <property type="match status" value="1"/>
</dbReference>
<dbReference type="Pfam" id="PF00710">
    <property type="entry name" value="Asparaginase"/>
    <property type="match status" value="1"/>
</dbReference>
<dbReference type="Gene3D" id="3.40.50.1170">
    <property type="entry name" value="L-asparaginase, N-terminal domain"/>
    <property type="match status" value="1"/>
</dbReference>
<dbReference type="SUPFAM" id="SSF53774">
    <property type="entry name" value="Glutaminase/Asparaginase"/>
    <property type="match status" value="1"/>
</dbReference>
<dbReference type="PROSITE" id="PS51732">
    <property type="entry name" value="ASN_GLN_ASE_3"/>
    <property type="match status" value="1"/>
</dbReference>
<reference evidence="3 4" key="1">
    <citation type="journal article" date="2019" name="Int. J. Syst. Evol. Microbiol.">
        <title>The Global Catalogue of Microorganisms (GCM) 10K type strain sequencing project: providing services to taxonomists for standard genome sequencing and annotation.</title>
        <authorList>
            <consortium name="The Broad Institute Genomics Platform"/>
            <consortium name="The Broad Institute Genome Sequencing Center for Infectious Disease"/>
            <person name="Wu L."/>
            <person name="Ma J."/>
        </authorList>
    </citation>
    <scope>NUCLEOTIDE SEQUENCE [LARGE SCALE GENOMIC DNA]</scope>
    <source>
        <strain evidence="3 4">JCM 13008</strain>
    </source>
</reference>
<dbReference type="PIRSF" id="PIRSF500176">
    <property type="entry name" value="L_ASNase"/>
    <property type="match status" value="1"/>
</dbReference>
<name>A0ABN1U1H3_9ACTN</name>
<gene>
    <name evidence="3" type="primary">ansB</name>
    <name evidence="3" type="ORF">GCM10009668_37850</name>
</gene>
<sequence length="415" mass="42661">MDVKKPRAHTWLRKGRTAVAAAAVGATCAVVLTQTGSEEPDAGVAAALQIESVAYQQAVAQAAAAPGDAKVTVVATGGTLAGKATGRATYGSYRAGTYPIADMLDVLRPELDALGTVDSVQFGNGGSGSYTIEKYRELTLAVEQALETADGVVVTTGTDTMEEFAYWLDLTVQSKKPVVITGAMRPWAAGATASEQPVIGTDGPANLYNAVKLAAGQQTYCFGTVLMLNDEIHTAREVRKGNATRMNTFETPMLGPAGWIDQSSTTLRRAPARMSTCDTDDWFTPFDVSEVTPAQLPKVEIAFAYQGASGAGITSAVNAGATGIVTMGTGTGGLSGTMGAARTAAIGNGVWFVSTSRTGTGTASGGGNGIIGGGDLQGPKARLLLLLSRAFTNDIDQAKTWFAEIGNPDSSDQGA</sequence>
<evidence type="ECO:0000313" key="3">
    <source>
        <dbReference type="EMBL" id="GAA1112563.1"/>
    </source>
</evidence>
<feature type="domain" description="Asparaginase/glutaminase C-terminal" evidence="2">
    <location>
        <begin position="298"/>
        <end position="402"/>
    </location>
</feature>
<comment type="caution">
    <text evidence="3">The sequence shown here is derived from an EMBL/GenBank/DDBJ whole genome shotgun (WGS) entry which is preliminary data.</text>
</comment>
<dbReference type="InterPro" id="IPR027474">
    <property type="entry name" value="L-asparaginase_N"/>
</dbReference>
<dbReference type="Proteomes" id="UP001501581">
    <property type="component" value="Unassembled WGS sequence"/>
</dbReference>
<keyword evidence="4" id="KW-1185">Reference proteome</keyword>
<protein>
    <submittedName>
        <fullName evidence="3">L-asparaginase 2</fullName>
    </submittedName>
</protein>
<dbReference type="PIRSF" id="PIRSF001220">
    <property type="entry name" value="L-ASNase_gatD"/>
    <property type="match status" value="1"/>
</dbReference>
<feature type="domain" description="L-asparaginase N-terminal" evidence="1">
    <location>
        <begin position="70"/>
        <end position="271"/>
    </location>
</feature>
<dbReference type="Pfam" id="PF17763">
    <property type="entry name" value="Asparaginase_C"/>
    <property type="match status" value="1"/>
</dbReference>
<evidence type="ECO:0000313" key="4">
    <source>
        <dbReference type="Proteomes" id="UP001501581"/>
    </source>
</evidence>
<dbReference type="InterPro" id="IPR006034">
    <property type="entry name" value="Asparaginase/glutaminase-like"/>
</dbReference>
<evidence type="ECO:0000259" key="1">
    <source>
        <dbReference type="Pfam" id="PF00710"/>
    </source>
</evidence>
<dbReference type="InterPro" id="IPR037152">
    <property type="entry name" value="L-asparaginase_N_sf"/>
</dbReference>
<dbReference type="PANTHER" id="PTHR11707">
    <property type="entry name" value="L-ASPARAGINASE"/>
    <property type="match status" value="1"/>
</dbReference>
<evidence type="ECO:0000259" key="2">
    <source>
        <dbReference type="Pfam" id="PF17763"/>
    </source>
</evidence>
<accession>A0ABN1U1H3</accession>
<dbReference type="Gene3D" id="3.40.50.40">
    <property type="match status" value="1"/>
</dbReference>
<dbReference type="InterPro" id="IPR027473">
    <property type="entry name" value="L-asparaginase_C"/>
</dbReference>
<organism evidence="3 4">
    <name type="scientific">Nocardioides dubius</name>
    <dbReference type="NCBI Taxonomy" id="317019"/>
    <lineage>
        <taxon>Bacteria</taxon>
        <taxon>Bacillati</taxon>
        <taxon>Actinomycetota</taxon>
        <taxon>Actinomycetes</taxon>
        <taxon>Propionibacteriales</taxon>
        <taxon>Nocardioidaceae</taxon>
        <taxon>Nocardioides</taxon>
    </lineage>
</organism>
<dbReference type="SMART" id="SM00870">
    <property type="entry name" value="Asparaginase"/>
    <property type="match status" value="1"/>
</dbReference>
<dbReference type="EMBL" id="BAAALG010000014">
    <property type="protein sequence ID" value="GAA1112563.1"/>
    <property type="molecule type" value="Genomic_DNA"/>
</dbReference>